<keyword evidence="1" id="KW-0732">Signal</keyword>
<evidence type="ECO:0000256" key="1">
    <source>
        <dbReference type="SAM" id="SignalP"/>
    </source>
</evidence>
<proteinExistence type="predicted"/>
<evidence type="ECO:0008006" key="4">
    <source>
        <dbReference type="Google" id="ProtNLM"/>
    </source>
</evidence>
<sequence length="616" mass="70316">MTKAFLYFFLSVSLWLFAFMCSAQGQDSIRAKKRSFVGNILYGIKQSFGKDTLGRRENVTVLNTEALLPYEGKTIRSIKTRQLDFNMSFSDTTNDILYFGTKVLNSIHATTRDKTIRRNLYLKEGETMNAYLIADNERYLRTVGYIQDSRIIVNKRTSTDDSIDLIVITKDLFEYVPSTGGISPSRQRVGLGNNNLFGSGQSASFSFLHDTRRSASVGMQVNYGYNSFMSSFINVSLSASRIAKNIYDHREDEENFLLSLDRPLVSQYKRLAGGFSVGKGKSLNMYPNYYGGDYYSYDYGLVDAWVGYNIGARKYLQDKKLHIKKFLALRYFNTTFFETPHQINENIFDQRFNSRQGIIAGLTLFRQYYYKTKYIYGFGITEDVPSGFNVSINAGWYKQLNLSRPYLGVDAYRYFVSPKRDIGCLFARTGLFLNDGNFEDIGILYGASFFTRIIPVGNMKWRQYFRASYATILNRVALDPLRMNNALGLQNFSSDLASGDRRLALRSESAFFLQQKYFGFKLAPFLTGDFIYLGDNNSPIDASGIFYGLGGGFRTRNENLIFGTIEFRGIVYPRKVQGDNNVKFSAAFNLKFRYNGSYVSKPDIVELNSDNTGDIY</sequence>
<dbReference type="Proteomes" id="UP000323632">
    <property type="component" value="Unassembled WGS sequence"/>
</dbReference>
<protein>
    <recommendedName>
        <fullName evidence="4">Haemolysin activator HlyB C-terminal domain-containing protein</fullName>
    </recommendedName>
</protein>
<organism evidence="2 3">
    <name type="scientific">Taibaiella lutea</name>
    <dbReference type="NCBI Taxonomy" id="2608001"/>
    <lineage>
        <taxon>Bacteria</taxon>
        <taxon>Pseudomonadati</taxon>
        <taxon>Bacteroidota</taxon>
        <taxon>Chitinophagia</taxon>
        <taxon>Chitinophagales</taxon>
        <taxon>Chitinophagaceae</taxon>
        <taxon>Taibaiella</taxon>
    </lineage>
</organism>
<comment type="caution">
    <text evidence="2">The sequence shown here is derived from an EMBL/GenBank/DDBJ whole genome shotgun (WGS) entry which is preliminary data.</text>
</comment>
<evidence type="ECO:0000313" key="3">
    <source>
        <dbReference type="Proteomes" id="UP000323632"/>
    </source>
</evidence>
<evidence type="ECO:0000313" key="2">
    <source>
        <dbReference type="EMBL" id="KAA5533633.1"/>
    </source>
</evidence>
<reference evidence="2 3" key="1">
    <citation type="submission" date="2019-09" db="EMBL/GenBank/DDBJ databases">
        <title>Genome sequence and assembly of Taibaiella sp.</title>
        <authorList>
            <person name="Chhetri G."/>
        </authorList>
    </citation>
    <scope>NUCLEOTIDE SEQUENCE [LARGE SCALE GENOMIC DNA]</scope>
    <source>
        <strain evidence="2 3">KVB11</strain>
    </source>
</reference>
<accession>A0A5M6CFA2</accession>
<dbReference type="EMBL" id="VWSH01000003">
    <property type="protein sequence ID" value="KAA5533633.1"/>
    <property type="molecule type" value="Genomic_DNA"/>
</dbReference>
<dbReference type="AlphaFoldDB" id="A0A5M6CFA2"/>
<name>A0A5M6CFA2_9BACT</name>
<dbReference type="Gene3D" id="3.10.20.310">
    <property type="entry name" value="membrane protein fhac"/>
    <property type="match status" value="1"/>
</dbReference>
<feature type="signal peptide" evidence="1">
    <location>
        <begin position="1"/>
        <end position="25"/>
    </location>
</feature>
<dbReference type="RefSeq" id="WP_150033380.1">
    <property type="nucleotide sequence ID" value="NZ_VWSH01000003.1"/>
</dbReference>
<gene>
    <name evidence="2" type="ORF">F0919_13940</name>
</gene>
<feature type="chain" id="PRO_5024451645" description="Haemolysin activator HlyB C-terminal domain-containing protein" evidence="1">
    <location>
        <begin position="26"/>
        <end position="616"/>
    </location>
</feature>
<keyword evidence="3" id="KW-1185">Reference proteome</keyword>